<proteinExistence type="predicted"/>
<name>A0A7R8CUW2_LEPSM</name>
<dbReference type="EMBL" id="HG994582">
    <property type="protein sequence ID" value="CAF2902565.1"/>
    <property type="molecule type" value="Genomic_DNA"/>
</dbReference>
<keyword evidence="3" id="KW-1185">Reference proteome</keyword>
<feature type="compositionally biased region" description="Pro residues" evidence="1">
    <location>
        <begin position="437"/>
        <end position="448"/>
    </location>
</feature>
<feature type="compositionally biased region" description="Basic and acidic residues" evidence="1">
    <location>
        <begin position="318"/>
        <end position="338"/>
    </location>
</feature>
<dbReference type="Proteomes" id="UP000675881">
    <property type="component" value="Chromosome 3"/>
</dbReference>
<evidence type="ECO:0000313" key="3">
    <source>
        <dbReference type="Proteomes" id="UP000675881"/>
    </source>
</evidence>
<accession>A0A7R8CUW2</accession>
<protein>
    <submittedName>
        <fullName evidence="2">(salmon louse) hypothetical protein</fullName>
    </submittedName>
</protein>
<sequence>MDGISEGLIDGPSTPLVEYEVLTTASLICIFAQRSALLYEMPGIESSMEESPANRIYTMEHYRSSESLEDRHSNASSTESQRQVLDNYVRKDHEFIPTRMKTITASKPAANPGQKTKEVVRKTEEEPDWQSNLNVWKDRRRKQSEDALLRVAEIKKVDDDPSMDTGLEKRKLSLGKKLSSLVHNDEDEDWLGPVTRNGFRTESHPNISTHRSLSTSAMPNTPAVHPPPPPVSTLPAAQLYKEVREEPRRKMSPQEESLHRELSMTMKNRLEAFEIVQEDNNPPVSSSSVPKNNIIITNNNTNMSSSTMKSSNPVPPDETFRQKLESFKEKEIEKEEAKYIPPKKSITDFLNPPDLQNSLGSSGGGVMSSGSSHNISSYSSQDVEDEDDVDKLLDDALEESYRSVLEDDSPYHQSSNHHNSPHNISSSSSTSAKSKKPPPPPTEPPPGSNTPHSSSHNYSSSFHSTVKNRGNVDSPDYRQERIHEVVKDEMNNRAKMDEEEMDKQERDIIASLEVEEKEHLKYMESVSSMKNISLNSNSHSIPITTITSSTTNISGPIQNLHHHHINSTRPSITSIIHTKTHPRKSLKIVVKEISTIIGSYKKLNSEE</sequence>
<feature type="compositionally biased region" description="Basic and acidic residues" evidence="1">
    <location>
        <begin position="115"/>
        <end position="124"/>
    </location>
</feature>
<feature type="region of interest" description="Disordered" evidence="1">
    <location>
        <begin position="279"/>
        <end position="479"/>
    </location>
</feature>
<feature type="region of interest" description="Disordered" evidence="1">
    <location>
        <begin position="196"/>
        <end position="232"/>
    </location>
</feature>
<organism evidence="2 3">
    <name type="scientific">Lepeophtheirus salmonis</name>
    <name type="common">Salmon louse</name>
    <name type="synonym">Caligus salmonis</name>
    <dbReference type="NCBI Taxonomy" id="72036"/>
    <lineage>
        <taxon>Eukaryota</taxon>
        <taxon>Metazoa</taxon>
        <taxon>Ecdysozoa</taxon>
        <taxon>Arthropoda</taxon>
        <taxon>Crustacea</taxon>
        <taxon>Multicrustacea</taxon>
        <taxon>Hexanauplia</taxon>
        <taxon>Copepoda</taxon>
        <taxon>Siphonostomatoida</taxon>
        <taxon>Caligidae</taxon>
        <taxon>Lepeophtheirus</taxon>
    </lineage>
</organism>
<feature type="region of interest" description="Disordered" evidence="1">
    <location>
        <begin position="106"/>
        <end position="126"/>
    </location>
</feature>
<gene>
    <name evidence="2" type="ORF">LSAA_7312</name>
</gene>
<feature type="compositionally biased region" description="Low complexity" evidence="1">
    <location>
        <begin position="280"/>
        <end position="312"/>
    </location>
</feature>
<evidence type="ECO:0000256" key="1">
    <source>
        <dbReference type="SAM" id="MobiDB-lite"/>
    </source>
</evidence>
<evidence type="ECO:0000313" key="2">
    <source>
        <dbReference type="EMBL" id="CAF2902565.1"/>
    </source>
</evidence>
<feature type="compositionally biased region" description="Polar residues" evidence="1">
    <location>
        <begin position="198"/>
        <end position="216"/>
    </location>
</feature>
<dbReference type="AlphaFoldDB" id="A0A7R8CUW2"/>
<feature type="compositionally biased region" description="Low complexity" evidence="1">
    <location>
        <begin position="449"/>
        <end position="464"/>
    </location>
</feature>
<feature type="compositionally biased region" description="Basic and acidic residues" evidence="1">
    <location>
        <begin position="390"/>
        <end position="405"/>
    </location>
</feature>
<reference evidence="2" key="1">
    <citation type="submission" date="2021-02" db="EMBL/GenBank/DDBJ databases">
        <authorList>
            <person name="Bekaert M."/>
        </authorList>
    </citation>
    <scope>NUCLEOTIDE SEQUENCE</scope>
    <source>
        <strain evidence="2">IoA-00</strain>
    </source>
</reference>
<feature type="compositionally biased region" description="Low complexity" evidence="1">
    <location>
        <begin position="411"/>
        <end position="432"/>
    </location>
</feature>
<dbReference type="OrthoDB" id="15627at2759"/>
<feature type="compositionally biased region" description="Low complexity" evidence="1">
    <location>
        <begin position="368"/>
        <end position="380"/>
    </location>
</feature>